<feature type="region of interest" description="Disordered" evidence="1">
    <location>
        <begin position="70"/>
        <end position="108"/>
    </location>
</feature>
<feature type="compositionally biased region" description="Polar residues" evidence="1">
    <location>
        <begin position="79"/>
        <end position="91"/>
    </location>
</feature>
<dbReference type="GO" id="GO:0005829">
    <property type="term" value="C:cytosol"/>
    <property type="evidence" value="ECO:0007669"/>
    <property type="project" value="TreeGrafter"/>
</dbReference>
<dbReference type="Proteomes" id="UP000784294">
    <property type="component" value="Unassembled WGS sequence"/>
</dbReference>
<dbReference type="AlphaFoldDB" id="A0A3S5CRH5"/>
<dbReference type="GO" id="GO:0005109">
    <property type="term" value="F:frizzled binding"/>
    <property type="evidence" value="ECO:0007669"/>
    <property type="project" value="TreeGrafter"/>
</dbReference>
<feature type="chain" id="PRO_5018589503" evidence="2">
    <location>
        <begin position="31"/>
        <end position="314"/>
    </location>
</feature>
<dbReference type="PANTHER" id="PTHR10878:SF25">
    <property type="entry name" value="SEGMENT POLARITY PROTEIN DISHEVELLED"/>
    <property type="match status" value="1"/>
</dbReference>
<name>A0A3S5CRH5_9PLAT</name>
<evidence type="ECO:0000256" key="1">
    <source>
        <dbReference type="SAM" id="MobiDB-lite"/>
    </source>
</evidence>
<feature type="compositionally biased region" description="Low complexity" evidence="1">
    <location>
        <begin position="153"/>
        <end position="170"/>
    </location>
</feature>
<dbReference type="EMBL" id="CAAALY010112184">
    <property type="protein sequence ID" value="VEL30420.1"/>
    <property type="molecule type" value="Genomic_DNA"/>
</dbReference>
<evidence type="ECO:0000313" key="3">
    <source>
        <dbReference type="EMBL" id="VEL30420.1"/>
    </source>
</evidence>
<dbReference type="OrthoDB" id="10031689at2759"/>
<dbReference type="PANTHER" id="PTHR10878">
    <property type="entry name" value="SEGMENT POLARITY PROTEIN DISHEVELLED"/>
    <property type="match status" value="1"/>
</dbReference>
<sequence length="314" mass="32250">LRASIRFIHAFWWSQFFHFFLNRPITLVVAKCWDSNPKGGYFTIPRQEPVRPIDPRAWVLHTNAMTSTPVSVGAGAGNGDTSVIGQSSGGQQVCPETGHSSSSTSTSAASSSVSAQAIATPGSVNNAGMNGLCQESLLLSASGPTVNTASGMAVGPGSSSGGDSASTLGAGTQGASSSLTGAPPHGMAGTTGGSGSLLPGLSIGTLTSSGQTMPAGTSAAAFNMAAAMLAAQQHQQFHPHHSHHLHQQSSSGIQLGQIDAHFHQHQHHHPMVCNGLPSGHPGQAMCLPSTNFYHSTSSSMVPPYSHQVVYYIFS</sequence>
<evidence type="ECO:0000313" key="4">
    <source>
        <dbReference type="Proteomes" id="UP000784294"/>
    </source>
</evidence>
<dbReference type="InterPro" id="IPR015506">
    <property type="entry name" value="Dsh/Dvl-rel"/>
</dbReference>
<feature type="signal peptide" evidence="2">
    <location>
        <begin position="1"/>
        <end position="30"/>
    </location>
</feature>
<evidence type="ECO:0000256" key="2">
    <source>
        <dbReference type="SAM" id="SignalP"/>
    </source>
</evidence>
<keyword evidence="4" id="KW-1185">Reference proteome</keyword>
<keyword evidence="2" id="KW-0732">Signal</keyword>
<proteinExistence type="predicted"/>
<gene>
    <name evidence="3" type="ORF">PXEA_LOCUS23860</name>
</gene>
<reference evidence="3" key="1">
    <citation type="submission" date="2018-11" db="EMBL/GenBank/DDBJ databases">
        <authorList>
            <consortium name="Pathogen Informatics"/>
        </authorList>
    </citation>
    <scope>NUCLEOTIDE SEQUENCE</scope>
</reference>
<organism evidence="3 4">
    <name type="scientific">Protopolystoma xenopodis</name>
    <dbReference type="NCBI Taxonomy" id="117903"/>
    <lineage>
        <taxon>Eukaryota</taxon>
        <taxon>Metazoa</taxon>
        <taxon>Spiralia</taxon>
        <taxon>Lophotrochozoa</taxon>
        <taxon>Platyhelminthes</taxon>
        <taxon>Monogenea</taxon>
        <taxon>Polyopisthocotylea</taxon>
        <taxon>Polystomatidea</taxon>
        <taxon>Polystomatidae</taxon>
        <taxon>Protopolystoma</taxon>
    </lineage>
</organism>
<dbReference type="GO" id="GO:0060070">
    <property type="term" value="P:canonical Wnt signaling pathway"/>
    <property type="evidence" value="ECO:0007669"/>
    <property type="project" value="TreeGrafter"/>
</dbReference>
<accession>A0A3S5CRH5</accession>
<protein>
    <submittedName>
        <fullName evidence="3">Uncharacterized protein</fullName>
    </submittedName>
</protein>
<comment type="caution">
    <text evidence="3">The sequence shown here is derived from an EMBL/GenBank/DDBJ whole genome shotgun (WGS) entry which is preliminary data.</text>
</comment>
<feature type="region of interest" description="Disordered" evidence="1">
    <location>
        <begin position="150"/>
        <end position="194"/>
    </location>
</feature>
<feature type="non-terminal residue" evidence="3">
    <location>
        <position position="1"/>
    </location>
</feature>